<accession>A0A1H6TGQ7</accession>
<dbReference type="Proteomes" id="UP000199702">
    <property type="component" value="Unassembled WGS sequence"/>
</dbReference>
<name>A0A1H6TGQ7_9FLAO</name>
<dbReference type="PANTHER" id="PTHR43000">
    <property type="entry name" value="DTDP-D-GLUCOSE 4,6-DEHYDRATASE-RELATED"/>
    <property type="match status" value="1"/>
</dbReference>
<evidence type="ECO:0000313" key="3">
    <source>
        <dbReference type="EMBL" id="SEI79259.1"/>
    </source>
</evidence>
<dbReference type="Pfam" id="PF01370">
    <property type="entry name" value="Epimerase"/>
    <property type="match status" value="1"/>
</dbReference>
<evidence type="ECO:0000256" key="1">
    <source>
        <dbReference type="ARBA" id="ARBA00007637"/>
    </source>
</evidence>
<comment type="similarity">
    <text evidence="1">Belongs to the NAD(P)-dependent epimerase/dehydratase family.</text>
</comment>
<dbReference type="CDD" id="cd08946">
    <property type="entry name" value="SDR_e"/>
    <property type="match status" value="1"/>
</dbReference>
<dbReference type="SUPFAM" id="SSF51735">
    <property type="entry name" value="NAD(P)-binding Rossmann-fold domains"/>
    <property type="match status" value="1"/>
</dbReference>
<dbReference type="EMBL" id="FNYA01000003">
    <property type="protein sequence ID" value="SEI79259.1"/>
    <property type="molecule type" value="Genomic_DNA"/>
</dbReference>
<dbReference type="RefSeq" id="WP_177169136.1">
    <property type="nucleotide sequence ID" value="NZ_CBCSJU010000008.1"/>
</dbReference>
<evidence type="ECO:0000313" key="4">
    <source>
        <dbReference type="Proteomes" id="UP000199702"/>
    </source>
</evidence>
<dbReference type="InterPro" id="IPR036291">
    <property type="entry name" value="NAD(P)-bd_dom_sf"/>
</dbReference>
<evidence type="ECO:0000259" key="2">
    <source>
        <dbReference type="Pfam" id="PF01370"/>
    </source>
</evidence>
<reference evidence="4" key="1">
    <citation type="submission" date="2016-10" db="EMBL/GenBank/DDBJ databases">
        <authorList>
            <person name="Varghese N."/>
            <person name="Submissions S."/>
        </authorList>
    </citation>
    <scope>NUCLEOTIDE SEQUENCE [LARGE SCALE GENOMIC DNA]</scope>
    <source>
        <strain evidence="4">DSM 17934</strain>
    </source>
</reference>
<keyword evidence="4" id="KW-1185">Reference proteome</keyword>
<dbReference type="AlphaFoldDB" id="A0A1H6TGQ7"/>
<feature type="domain" description="NAD-dependent epimerase/dehydratase" evidence="2">
    <location>
        <begin position="43"/>
        <end position="209"/>
    </location>
</feature>
<proteinExistence type="inferred from homology"/>
<dbReference type="STRING" id="402734.SAMN05660918_1643"/>
<sequence>MKKIAIIGANSILAQAIYNKLSINNDVLQVYNTRKDRIKNQNNLETISDFLSKKEKFHTIYFLSSVIDFNESRESIQNIFETNVNLLAQISENFPESKIIHASSVSVYKNNQKEITENSELNPQSSYSISKIWAEKITNNHVGGGINIRISSLFGENMNQTTFLPKVIQNAINTKEIIIFGDGSRKQNYISETEAAEYFCAALDYKENGTFLAVNSKSYSNLEVAQIIQQKLKGTTLKFTGIDESPSFIYDNNQTKTELKITEEYPFSNSLSTLIEWTQKQF</sequence>
<protein>
    <submittedName>
        <fullName evidence="3">Nucleoside-diphosphate-sugar epimerase</fullName>
    </submittedName>
</protein>
<gene>
    <name evidence="3" type="ORF">SAMN05660918_1643</name>
</gene>
<dbReference type="InterPro" id="IPR001509">
    <property type="entry name" value="Epimerase_deHydtase"/>
</dbReference>
<organism evidence="3 4">
    <name type="scientific">Flavobacterium terrigena</name>
    <dbReference type="NCBI Taxonomy" id="402734"/>
    <lineage>
        <taxon>Bacteria</taxon>
        <taxon>Pseudomonadati</taxon>
        <taxon>Bacteroidota</taxon>
        <taxon>Flavobacteriia</taxon>
        <taxon>Flavobacteriales</taxon>
        <taxon>Flavobacteriaceae</taxon>
        <taxon>Flavobacterium</taxon>
    </lineage>
</organism>
<dbReference type="Gene3D" id="3.40.50.720">
    <property type="entry name" value="NAD(P)-binding Rossmann-like Domain"/>
    <property type="match status" value="1"/>
</dbReference>